<dbReference type="PANTHER" id="PTHR32060">
    <property type="entry name" value="TAIL-SPECIFIC PROTEASE"/>
    <property type="match status" value="1"/>
</dbReference>
<protein>
    <submittedName>
        <fullName evidence="7">Carboxyl-terminal protease</fullName>
        <ecNumber evidence="7">3.4.21.102</ecNumber>
    </submittedName>
</protein>
<dbReference type="SMART" id="SM00245">
    <property type="entry name" value="TSPc"/>
    <property type="match status" value="1"/>
</dbReference>
<gene>
    <name evidence="7" type="ordered locus">Cpar_0019</name>
</gene>
<dbReference type="NCBIfam" id="TIGR00225">
    <property type="entry name" value="prc"/>
    <property type="match status" value="1"/>
</dbReference>
<dbReference type="SUPFAM" id="SSF50156">
    <property type="entry name" value="PDZ domain-like"/>
    <property type="match status" value="1"/>
</dbReference>
<evidence type="ECO:0000256" key="3">
    <source>
        <dbReference type="ARBA" id="ARBA00022801"/>
    </source>
</evidence>
<comment type="similarity">
    <text evidence="1 5">Belongs to the peptidase S41A family.</text>
</comment>
<dbReference type="PANTHER" id="PTHR32060:SF22">
    <property type="entry name" value="CARBOXYL-TERMINAL-PROCESSING PEPTIDASE 3, CHLOROPLASTIC"/>
    <property type="match status" value="1"/>
</dbReference>
<dbReference type="InterPro" id="IPR041489">
    <property type="entry name" value="PDZ_6"/>
</dbReference>
<reference evidence="7" key="1">
    <citation type="submission" date="2008-06" db="EMBL/GenBank/DDBJ databases">
        <title>Complete sequence of Chlorobaculum parvum NCIB 8327.</title>
        <authorList>
            <consortium name="US DOE Joint Genome Institute"/>
            <person name="Lucas S."/>
            <person name="Copeland A."/>
            <person name="Lapidus A."/>
            <person name="Glavina del Rio T."/>
            <person name="Dalin E."/>
            <person name="Tice H."/>
            <person name="Bruce D."/>
            <person name="Goodwin L."/>
            <person name="Pitluck S."/>
            <person name="Schmutz J."/>
            <person name="Larimer F."/>
            <person name="Land M."/>
            <person name="Hauser L."/>
            <person name="Kyrpides N."/>
            <person name="Mikhailova N."/>
            <person name="Zhao F."/>
            <person name="Li T."/>
            <person name="Liu Z."/>
            <person name="Overmann J."/>
            <person name="Bryant D.A."/>
            <person name="Richardson P."/>
        </authorList>
    </citation>
    <scope>NUCLEOTIDE SEQUENCE [LARGE SCALE GENOMIC DNA]</scope>
    <source>
        <strain evidence="7">NCIB 8327</strain>
    </source>
</reference>
<dbReference type="Gene3D" id="2.30.42.10">
    <property type="match status" value="1"/>
</dbReference>
<dbReference type="AlphaFoldDB" id="B3QQY6"/>
<dbReference type="eggNOG" id="COG0793">
    <property type="taxonomic scope" value="Bacteria"/>
</dbReference>
<feature type="domain" description="PDZ" evidence="6">
    <location>
        <begin position="96"/>
        <end position="186"/>
    </location>
</feature>
<dbReference type="CDD" id="cd07560">
    <property type="entry name" value="Peptidase_S41_CPP"/>
    <property type="match status" value="1"/>
</dbReference>
<evidence type="ECO:0000259" key="6">
    <source>
        <dbReference type="PROSITE" id="PS50106"/>
    </source>
</evidence>
<keyword evidence="2 5" id="KW-0645">Protease</keyword>
<name>B3QQY6_CHLP8</name>
<evidence type="ECO:0000256" key="4">
    <source>
        <dbReference type="ARBA" id="ARBA00022825"/>
    </source>
</evidence>
<evidence type="ECO:0000256" key="2">
    <source>
        <dbReference type="ARBA" id="ARBA00022670"/>
    </source>
</evidence>
<evidence type="ECO:0000256" key="1">
    <source>
        <dbReference type="ARBA" id="ARBA00009179"/>
    </source>
</evidence>
<dbReference type="PROSITE" id="PS50106">
    <property type="entry name" value="PDZ"/>
    <property type="match status" value="1"/>
</dbReference>
<dbReference type="GO" id="GO:0004252">
    <property type="term" value="F:serine-type endopeptidase activity"/>
    <property type="evidence" value="ECO:0007669"/>
    <property type="project" value="UniProtKB-EC"/>
</dbReference>
<dbReference type="CDD" id="cd06782">
    <property type="entry name" value="cpPDZ_CPP-like"/>
    <property type="match status" value="1"/>
</dbReference>
<organism evidence="7 8">
    <name type="scientific">Chlorobaculum parvum (strain DSM 263 / NCIMB 8327)</name>
    <name type="common">Chlorobium vibrioforme subsp. thiosulfatophilum</name>
    <dbReference type="NCBI Taxonomy" id="517417"/>
    <lineage>
        <taxon>Bacteria</taxon>
        <taxon>Pseudomonadati</taxon>
        <taxon>Chlorobiota</taxon>
        <taxon>Chlorobiia</taxon>
        <taxon>Chlorobiales</taxon>
        <taxon>Chlorobiaceae</taxon>
        <taxon>Chlorobaculum</taxon>
    </lineage>
</organism>
<dbReference type="STRING" id="517417.Cpar_0019"/>
<dbReference type="Pfam" id="PF22694">
    <property type="entry name" value="CtpB_N-like"/>
    <property type="match status" value="1"/>
</dbReference>
<dbReference type="Pfam" id="PF17820">
    <property type="entry name" value="PDZ_6"/>
    <property type="match status" value="1"/>
</dbReference>
<keyword evidence="8" id="KW-1185">Reference proteome</keyword>
<dbReference type="GO" id="GO:0006508">
    <property type="term" value="P:proteolysis"/>
    <property type="evidence" value="ECO:0007669"/>
    <property type="project" value="UniProtKB-KW"/>
</dbReference>
<keyword evidence="4 5" id="KW-0720">Serine protease</keyword>
<dbReference type="Gene3D" id="3.90.226.10">
    <property type="entry name" value="2-enoyl-CoA Hydratase, Chain A, domain 1"/>
    <property type="match status" value="1"/>
</dbReference>
<dbReference type="InterPro" id="IPR055210">
    <property type="entry name" value="CtpA/B_N"/>
</dbReference>
<dbReference type="SMART" id="SM00228">
    <property type="entry name" value="PDZ"/>
    <property type="match status" value="1"/>
</dbReference>
<dbReference type="HOGENOM" id="CLU_017295_2_0_10"/>
<dbReference type="InterPro" id="IPR001478">
    <property type="entry name" value="PDZ"/>
</dbReference>
<dbReference type="InterPro" id="IPR004447">
    <property type="entry name" value="Peptidase_S41A"/>
</dbReference>
<dbReference type="SUPFAM" id="SSF52096">
    <property type="entry name" value="ClpP/crotonase"/>
    <property type="match status" value="1"/>
</dbReference>
<dbReference type="Pfam" id="PF03572">
    <property type="entry name" value="Peptidase_S41"/>
    <property type="match status" value="1"/>
</dbReference>
<dbReference type="InterPro" id="IPR036034">
    <property type="entry name" value="PDZ_sf"/>
</dbReference>
<accession>B3QQY6</accession>
<dbReference type="Gene3D" id="3.30.750.44">
    <property type="match status" value="1"/>
</dbReference>
<dbReference type="InterPro" id="IPR005151">
    <property type="entry name" value="Tail-specific_protease"/>
</dbReference>
<dbReference type="KEGG" id="cpc:Cpar_0019"/>
<evidence type="ECO:0000256" key="5">
    <source>
        <dbReference type="RuleBase" id="RU004404"/>
    </source>
</evidence>
<dbReference type="EMBL" id="CP001099">
    <property type="protein sequence ID" value="ACF10448.1"/>
    <property type="molecule type" value="Genomic_DNA"/>
</dbReference>
<evidence type="ECO:0000313" key="8">
    <source>
        <dbReference type="Proteomes" id="UP000008811"/>
    </source>
</evidence>
<dbReference type="InterPro" id="IPR029045">
    <property type="entry name" value="ClpP/crotonase-like_dom_sf"/>
</dbReference>
<keyword evidence="3 5" id="KW-0378">Hydrolase</keyword>
<dbReference type="Proteomes" id="UP000008811">
    <property type="component" value="Chromosome"/>
</dbReference>
<evidence type="ECO:0000313" key="7">
    <source>
        <dbReference type="EMBL" id="ACF10448.1"/>
    </source>
</evidence>
<proteinExistence type="inferred from homology"/>
<sequence length="580" mass="63685">MRFSVSLLRTALFRRVARWPRFVAVASVAAMSVVLTTEPVLAKTEASSNFFEVNKSIELLGDVYQEVSQNYVEPIDVSEFMYSGIDGMLGQLDPYTVLLDKEQSGELDELTSGQYAGIGVTIGTIAGDLYVTSIFEGQAAAKAGLQVGDKIVAVNGVRVGDRPIEEIRESIKGRAGTTVRLTVRKDGWGARKQYRIARGEVRVSTVSYSGLFGSVAYIRMTSFARHSRAEMVDAIRALQQQAARENRTMSGLVFDLRGNPGGLLNSAVDVAALFVEKGSRVVSTKGRAADSEQRYVTNIDPLLPSLPLVVLIDGQSASAAEIVAGAIQELDRGLIVGENSFGKGLVQSVIELPYDHSLKITTAKYYTPSGRLIQKPLVHGGASCQNPQRKVLLSPETYDSTKVYYTLNHRKVYGGGGIKPDFSVSAAEPSEYEKAQDKEGLLFTYATNFHRKHRDISLPKIAATPVLKEFREFVDDKTFVYRSAPQRQLDSLKTMIGKDGGEKDSLLSVRLQAFDEALASWTKQGIQRDSLRITTAVQREIIRHYDEKAAWRKGIELDPVAAKAFALLADPVSYQKLLKP</sequence>
<dbReference type="EC" id="3.4.21.102" evidence="7"/>